<sequence length="261" mass="28258">MVANGRILKQYDAPARVPQLLETGNAIAQGPPSLQGPGHGSRSVVYPSAYNGIRELTGYIQDVRNPDCKKKRAPKPSAVPDSDDEDIEVIIGKFSKGLLAMLTRAMSQMEVDDVAKPAAEPGIIPKGLNFKKNKLEQPAPVAGPSKKGKEPKHKKRKLQEDADHPKLRDDNNNEFIAAVFEELGFGKNISEFLAEAKIVLASATDIPDDIPAIRKRLFMHMADMAIINHRIHADVTLRADLVEAAASLAAHLAELEAVAAA</sequence>
<evidence type="ECO:0000313" key="3">
    <source>
        <dbReference type="Proteomes" id="UP001221142"/>
    </source>
</evidence>
<feature type="compositionally biased region" description="Basic and acidic residues" evidence="1">
    <location>
        <begin position="158"/>
        <end position="169"/>
    </location>
</feature>
<gene>
    <name evidence="2" type="ORF">FB45DRAFT_859310</name>
</gene>
<feature type="region of interest" description="Disordered" evidence="1">
    <location>
        <begin position="125"/>
        <end position="169"/>
    </location>
</feature>
<keyword evidence="3" id="KW-1185">Reference proteome</keyword>
<comment type="caution">
    <text evidence="2">The sequence shown here is derived from an EMBL/GenBank/DDBJ whole genome shotgun (WGS) entry which is preliminary data.</text>
</comment>
<dbReference type="AlphaFoldDB" id="A0AAD7CJN7"/>
<reference evidence="2" key="1">
    <citation type="submission" date="2023-03" db="EMBL/GenBank/DDBJ databases">
        <title>Massive genome expansion in bonnet fungi (Mycena s.s.) driven by repeated elements and novel gene families across ecological guilds.</title>
        <authorList>
            <consortium name="Lawrence Berkeley National Laboratory"/>
            <person name="Harder C.B."/>
            <person name="Miyauchi S."/>
            <person name="Viragh M."/>
            <person name="Kuo A."/>
            <person name="Thoen E."/>
            <person name="Andreopoulos B."/>
            <person name="Lu D."/>
            <person name="Skrede I."/>
            <person name="Drula E."/>
            <person name="Henrissat B."/>
            <person name="Morin E."/>
            <person name="Kohler A."/>
            <person name="Barry K."/>
            <person name="LaButti K."/>
            <person name="Morin E."/>
            <person name="Salamov A."/>
            <person name="Lipzen A."/>
            <person name="Mereny Z."/>
            <person name="Hegedus B."/>
            <person name="Baldrian P."/>
            <person name="Stursova M."/>
            <person name="Weitz H."/>
            <person name="Taylor A."/>
            <person name="Grigoriev I.V."/>
            <person name="Nagy L.G."/>
            <person name="Martin F."/>
            <person name="Kauserud H."/>
        </authorList>
    </citation>
    <scope>NUCLEOTIDE SEQUENCE</scope>
    <source>
        <strain evidence="2">9284</strain>
    </source>
</reference>
<proteinExistence type="predicted"/>
<evidence type="ECO:0000256" key="1">
    <source>
        <dbReference type="SAM" id="MobiDB-lite"/>
    </source>
</evidence>
<evidence type="ECO:0000313" key="2">
    <source>
        <dbReference type="EMBL" id="KAJ7650545.1"/>
    </source>
</evidence>
<protein>
    <submittedName>
        <fullName evidence="2">Uncharacterized protein</fullName>
    </submittedName>
</protein>
<name>A0AAD7CJN7_9AGAR</name>
<dbReference type="Proteomes" id="UP001221142">
    <property type="component" value="Unassembled WGS sequence"/>
</dbReference>
<accession>A0AAD7CJN7</accession>
<dbReference type="EMBL" id="JARKIF010000001">
    <property type="protein sequence ID" value="KAJ7650545.1"/>
    <property type="molecule type" value="Genomic_DNA"/>
</dbReference>
<organism evidence="2 3">
    <name type="scientific">Roridomyces roridus</name>
    <dbReference type="NCBI Taxonomy" id="1738132"/>
    <lineage>
        <taxon>Eukaryota</taxon>
        <taxon>Fungi</taxon>
        <taxon>Dikarya</taxon>
        <taxon>Basidiomycota</taxon>
        <taxon>Agaricomycotina</taxon>
        <taxon>Agaricomycetes</taxon>
        <taxon>Agaricomycetidae</taxon>
        <taxon>Agaricales</taxon>
        <taxon>Marasmiineae</taxon>
        <taxon>Mycenaceae</taxon>
        <taxon>Roridomyces</taxon>
    </lineage>
</organism>